<accession>A0A521EUF6</accession>
<gene>
    <name evidence="1" type="ORF">SAMN06265348_109148</name>
</gene>
<evidence type="ECO:0000313" key="2">
    <source>
        <dbReference type="Proteomes" id="UP000320300"/>
    </source>
</evidence>
<protein>
    <submittedName>
        <fullName evidence="1">Uncharacterized protein</fullName>
    </submittedName>
</protein>
<dbReference type="InterPro" id="IPR046233">
    <property type="entry name" value="DUF6266"/>
</dbReference>
<dbReference type="RefSeq" id="WP_142529564.1">
    <property type="nucleotide sequence ID" value="NZ_CBCSJO010000009.1"/>
</dbReference>
<organism evidence="1 2">
    <name type="scientific">Pedobacter westerhofensis</name>
    <dbReference type="NCBI Taxonomy" id="425512"/>
    <lineage>
        <taxon>Bacteria</taxon>
        <taxon>Pseudomonadati</taxon>
        <taxon>Bacteroidota</taxon>
        <taxon>Sphingobacteriia</taxon>
        <taxon>Sphingobacteriales</taxon>
        <taxon>Sphingobacteriaceae</taxon>
        <taxon>Pedobacter</taxon>
    </lineage>
</organism>
<dbReference type="Pfam" id="PF19781">
    <property type="entry name" value="DUF6266"/>
    <property type="match status" value="1"/>
</dbReference>
<keyword evidence="2" id="KW-1185">Reference proteome</keyword>
<dbReference type="OrthoDB" id="665435at2"/>
<name>A0A521EUF6_9SPHI</name>
<reference evidence="1 2" key="1">
    <citation type="submission" date="2017-05" db="EMBL/GenBank/DDBJ databases">
        <authorList>
            <person name="Varghese N."/>
            <person name="Submissions S."/>
        </authorList>
    </citation>
    <scope>NUCLEOTIDE SEQUENCE [LARGE SCALE GENOMIC DNA]</scope>
    <source>
        <strain evidence="1 2">DSM 19036</strain>
    </source>
</reference>
<proteinExistence type="predicted"/>
<sequence>MAKANMDAWDGFIGRVGDTVTYIRMGKLVKRKIGISSKPATKDQRKSRQKIKITNEFISPVKEFIHVGMKPEGLAQKKTANDLMLSHTLLNAIKGEYPNQEIDYTKVQFTKGKMQKTTGLQVSLNEDGLEFSWDTDLVKNQFRHDDQLMVLVYLPKLKSAEFETHATRRSAGKYQFSMIRDEDPTLMEIYVSFMSTDQKRVTDSEYLGQMILPAYEE</sequence>
<dbReference type="Proteomes" id="UP000320300">
    <property type="component" value="Unassembled WGS sequence"/>
</dbReference>
<evidence type="ECO:0000313" key="1">
    <source>
        <dbReference type="EMBL" id="SMO87552.1"/>
    </source>
</evidence>
<dbReference type="AlphaFoldDB" id="A0A521EUF6"/>
<dbReference type="EMBL" id="FXTN01000009">
    <property type="protein sequence ID" value="SMO87552.1"/>
    <property type="molecule type" value="Genomic_DNA"/>
</dbReference>